<evidence type="ECO:0000313" key="1">
    <source>
        <dbReference type="EMBL" id="EDN91441.1"/>
    </source>
</evidence>
<name>A7E6B9_SCLS1</name>
<dbReference type="AlphaFoldDB" id="A7E6B9"/>
<gene>
    <name evidence="1" type="ORF">SS1G_00844</name>
</gene>
<dbReference type="GeneID" id="5494585"/>
<dbReference type="KEGG" id="ssl:SS1G_00844"/>
<dbReference type="STRING" id="665079.A7E6B9"/>
<evidence type="ECO:0000313" key="2">
    <source>
        <dbReference type="Proteomes" id="UP000001312"/>
    </source>
</evidence>
<proteinExistence type="predicted"/>
<dbReference type="InParanoid" id="A7E6B9"/>
<dbReference type="SUPFAM" id="SSF52540">
    <property type="entry name" value="P-loop containing nucleoside triphosphate hydrolases"/>
    <property type="match status" value="1"/>
</dbReference>
<dbReference type="HOGENOM" id="CLU_1504317_0_0_1"/>
<protein>
    <recommendedName>
        <fullName evidence="3">NB-ARC domain-containing protein</fullName>
    </recommendedName>
</protein>
<organism evidence="1 2">
    <name type="scientific">Sclerotinia sclerotiorum (strain ATCC 18683 / 1980 / Ss-1)</name>
    <name type="common">White mold</name>
    <name type="synonym">Whetzelinia sclerotiorum</name>
    <dbReference type="NCBI Taxonomy" id="665079"/>
    <lineage>
        <taxon>Eukaryota</taxon>
        <taxon>Fungi</taxon>
        <taxon>Dikarya</taxon>
        <taxon>Ascomycota</taxon>
        <taxon>Pezizomycotina</taxon>
        <taxon>Leotiomycetes</taxon>
        <taxon>Helotiales</taxon>
        <taxon>Sclerotiniaceae</taxon>
        <taxon>Sclerotinia</taxon>
    </lineage>
</organism>
<dbReference type="EMBL" id="CH476621">
    <property type="protein sequence ID" value="EDN91441.1"/>
    <property type="molecule type" value="Genomic_DNA"/>
</dbReference>
<reference evidence="2" key="1">
    <citation type="journal article" date="2011" name="PLoS Genet.">
        <title>Genomic analysis of the necrotrophic fungal pathogens Sclerotinia sclerotiorum and Botrytis cinerea.</title>
        <authorList>
            <person name="Amselem J."/>
            <person name="Cuomo C.A."/>
            <person name="van Kan J.A."/>
            <person name="Viaud M."/>
            <person name="Benito E.P."/>
            <person name="Couloux A."/>
            <person name="Coutinho P.M."/>
            <person name="de Vries R.P."/>
            <person name="Dyer P.S."/>
            <person name="Fillinger S."/>
            <person name="Fournier E."/>
            <person name="Gout L."/>
            <person name="Hahn M."/>
            <person name="Kohn L."/>
            <person name="Lapalu N."/>
            <person name="Plummer K.M."/>
            <person name="Pradier J.M."/>
            <person name="Quevillon E."/>
            <person name="Sharon A."/>
            <person name="Simon A."/>
            <person name="ten Have A."/>
            <person name="Tudzynski B."/>
            <person name="Tudzynski P."/>
            <person name="Wincker P."/>
            <person name="Andrew M."/>
            <person name="Anthouard V."/>
            <person name="Beever R.E."/>
            <person name="Beffa R."/>
            <person name="Benoit I."/>
            <person name="Bouzid O."/>
            <person name="Brault B."/>
            <person name="Chen Z."/>
            <person name="Choquer M."/>
            <person name="Collemare J."/>
            <person name="Cotton P."/>
            <person name="Danchin E.G."/>
            <person name="Da Silva C."/>
            <person name="Gautier A."/>
            <person name="Giraud C."/>
            <person name="Giraud T."/>
            <person name="Gonzalez C."/>
            <person name="Grossetete S."/>
            <person name="Guldener U."/>
            <person name="Henrissat B."/>
            <person name="Howlett B.J."/>
            <person name="Kodira C."/>
            <person name="Kretschmer M."/>
            <person name="Lappartient A."/>
            <person name="Leroch M."/>
            <person name="Levis C."/>
            <person name="Mauceli E."/>
            <person name="Neuveglise C."/>
            <person name="Oeser B."/>
            <person name="Pearson M."/>
            <person name="Poulain J."/>
            <person name="Poussereau N."/>
            <person name="Quesneville H."/>
            <person name="Rascle C."/>
            <person name="Schumacher J."/>
            <person name="Segurens B."/>
            <person name="Sexton A."/>
            <person name="Silva E."/>
            <person name="Sirven C."/>
            <person name="Soanes D.M."/>
            <person name="Talbot N.J."/>
            <person name="Templeton M."/>
            <person name="Yandava C."/>
            <person name="Yarden O."/>
            <person name="Zeng Q."/>
            <person name="Rollins J.A."/>
            <person name="Lebrun M.H."/>
            <person name="Dickman M."/>
        </authorList>
    </citation>
    <scope>NUCLEOTIDE SEQUENCE [LARGE SCALE GENOMIC DNA]</scope>
    <source>
        <strain evidence="2">ATCC 18683 / 1980 / Ss-1</strain>
    </source>
</reference>
<accession>A7E6B9</accession>
<dbReference type="InterPro" id="IPR027417">
    <property type="entry name" value="P-loop_NTPase"/>
</dbReference>
<dbReference type="Gene3D" id="3.40.50.300">
    <property type="entry name" value="P-loop containing nucleotide triphosphate hydrolases"/>
    <property type="match status" value="1"/>
</dbReference>
<sequence>MSDADPYVLTKLSEHISRHLNKSLDQAVDNLSLRLQDTAKDAIADTREINSIIEQAIREAVEKAIEKSVVTEVEPASIESEFKFPPPRNPNFVGRSSTLAKLLSLWKPNRKSRLAIIGLGGVGKTELITELVYQIREASPASIYWFGPDNLLTPSADGNEPLEDCWRPWAETPGSLFGR</sequence>
<evidence type="ECO:0008006" key="3">
    <source>
        <dbReference type="Google" id="ProtNLM"/>
    </source>
</evidence>
<dbReference type="Proteomes" id="UP000001312">
    <property type="component" value="Unassembled WGS sequence"/>
</dbReference>
<dbReference type="RefSeq" id="XP_001598755.1">
    <property type="nucleotide sequence ID" value="XM_001598705.1"/>
</dbReference>
<keyword evidence="2" id="KW-1185">Reference proteome</keyword>